<dbReference type="Gene3D" id="1.10.443.10">
    <property type="entry name" value="Intergrase catalytic core"/>
    <property type="match status" value="1"/>
</dbReference>
<keyword evidence="1" id="KW-0233">DNA recombination</keyword>
<evidence type="ECO:0000259" key="2">
    <source>
        <dbReference type="PROSITE" id="PS51898"/>
    </source>
</evidence>
<reference evidence="3 4" key="1">
    <citation type="submission" date="2023-10" db="EMBL/GenBank/DDBJ databases">
        <title>Development of a sustainable strategy for remediation of hydrocarbon-contaminated territories based on the waste exchange concept.</title>
        <authorList>
            <person name="Krivoruchko A."/>
        </authorList>
    </citation>
    <scope>NUCLEOTIDE SEQUENCE [LARGE SCALE GENOMIC DNA]</scope>
    <source>
        <strain evidence="3 4">IEGM 1203</strain>
    </source>
</reference>
<evidence type="ECO:0000256" key="1">
    <source>
        <dbReference type="ARBA" id="ARBA00023172"/>
    </source>
</evidence>
<gene>
    <name evidence="3" type="ORF">R3Q16_01260</name>
</gene>
<protein>
    <recommendedName>
        <fullName evidence="2">Tyr recombinase domain-containing protein</fullName>
    </recommendedName>
</protein>
<feature type="domain" description="Tyr recombinase" evidence="2">
    <location>
        <begin position="1"/>
        <end position="74"/>
    </location>
</feature>
<dbReference type="InterPro" id="IPR011010">
    <property type="entry name" value="DNA_brk_join_enz"/>
</dbReference>
<dbReference type="EMBL" id="JAWLKB010000001">
    <property type="protein sequence ID" value="MDV6265215.1"/>
    <property type="molecule type" value="Genomic_DNA"/>
</dbReference>
<evidence type="ECO:0000313" key="4">
    <source>
        <dbReference type="Proteomes" id="UP001185927"/>
    </source>
</evidence>
<sequence>MTAEDVDRLSTEADRHGHGLLVLVLAYCGCRWSEAIALRVRDMNFTRARLTVSDTEVQLGSKHYSGTTKGKTVR</sequence>
<dbReference type="InterPro" id="IPR013762">
    <property type="entry name" value="Integrase-like_cat_sf"/>
</dbReference>
<dbReference type="SUPFAM" id="SSF56349">
    <property type="entry name" value="DNA breaking-rejoining enzymes"/>
    <property type="match status" value="1"/>
</dbReference>
<organism evidence="3 4">
    <name type="scientific">Rhodococcus globerulus</name>
    <dbReference type="NCBI Taxonomy" id="33008"/>
    <lineage>
        <taxon>Bacteria</taxon>
        <taxon>Bacillati</taxon>
        <taxon>Actinomycetota</taxon>
        <taxon>Actinomycetes</taxon>
        <taxon>Mycobacteriales</taxon>
        <taxon>Nocardiaceae</taxon>
        <taxon>Rhodococcus</taxon>
    </lineage>
</organism>
<comment type="caution">
    <text evidence="3">The sequence shown here is derived from an EMBL/GenBank/DDBJ whole genome shotgun (WGS) entry which is preliminary data.</text>
</comment>
<dbReference type="PROSITE" id="PS51898">
    <property type="entry name" value="TYR_RECOMBINASE"/>
    <property type="match status" value="1"/>
</dbReference>
<name>A0ABU4BLZ7_RHOGO</name>
<keyword evidence="4" id="KW-1185">Reference proteome</keyword>
<dbReference type="Proteomes" id="UP001185927">
    <property type="component" value="Unassembled WGS sequence"/>
</dbReference>
<evidence type="ECO:0000313" key="3">
    <source>
        <dbReference type="EMBL" id="MDV6265215.1"/>
    </source>
</evidence>
<proteinExistence type="predicted"/>
<dbReference type="InterPro" id="IPR002104">
    <property type="entry name" value="Integrase_catalytic"/>
</dbReference>
<accession>A0ABU4BLZ7</accession>